<dbReference type="GO" id="GO:0008270">
    <property type="term" value="F:zinc ion binding"/>
    <property type="evidence" value="ECO:0007669"/>
    <property type="project" value="UniProtKB-KW"/>
</dbReference>
<dbReference type="GO" id="GO:0008023">
    <property type="term" value="C:transcription elongation factor complex"/>
    <property type="evidence" value="ECO:0007669"/>
    <property type="project" value="TreeGrafter"/>
</dbReference>
<evidence type="ECO:0000256" key="3">
    <source>
        <dbReference type="ARBA" id="ARBA00009730"/>
    </source>
</evidence>
<comment type="function">
    <text evidence="1 11">Transcription elongation factor implicated in the maintenance of proper chromatin structure in actively transcribed regions.</text>
</comment>
<sequence length="89" mass="10740">MGRKKSKRKSQKTTRRQQVLPTIFECPFCNHEYSCNVKFDRRKRRAQILCRICFEMYEMDVHHLSEPIDVYNAWINACEETNKNQLIVS</sequence>
<comment type="caution">
    <text evidence="16">The sequence shown here is derived from an EMBL/GenBank/DDBJ whole genome shotgun (WGS) entry which is preliminary data.</text>
</comment>
<evidence type="ECO:0000256" key="1">
    <source>
        <dbReference type="ARBA" id="ARBA00003357"/>
    </source>
</evidence>
<name>A0A820JCN5_9BILA</name>
<dbReference type="InterPro" id="IPR007808">
    <property type="entry name" value="Elf1"/>
</dbReference>
<protein>
    <recommendedName>
        <fullName evidence="4 11">Transcription elongation factor 1 homolog</fullName>
    </recommendedName>
</protein>
<comment type="subcellular location">
    <subcellularLocation>
        <location evidence="2 11">Nucleus</location>
    </subcellularLocation>
</comment>
<dbReference type="EMBL" id="CAJNXB010000890">
    <property type="protein sequence ID" value="CAF3110440.1"/>
    <property type="molecule type" value="Genomic_DNA"/>
</dbReference>
<dbReference type="EMBL" id="CAJOBP010002206">
    <property type="protein sequence ID" value="CAF4341059.1"/>
    <property type="molecule type" value="Genomic_DNA"/>
</dbReference>
<dbReference type="InterPro" id="IPR038567">
    <property type="entry name" value="T_Elf1_sf"/>
</dbReference>
<proteinExistence type="inferred from homology"/>
<dbReference type="SUPFAM" id="SSF57783">
    <property type="entry name" value="Zinc beta-ribbon"/>
    <property type="match status" value="1"/>
</dbReference>
<evidence type="ECO:0000313" key="21">
    <source>
        <dbReference type="Proteomes" id="UP000663873"/>
    </source>
</evidence>
<evidence type="ECO:0000313" key="14">
    <source>
        <dbReference type="EMBL" id="CAF3500623.1"/>
    </source>
</evidence>
<keyword evidence="7 11" id="KW-0862">Zinc</keyword>
<dbReference type="Proteomes" id="UP000663862">
    <property type="component" value="Unassembled WGS sequence"/>
</dbReference>
<dbReference type="EMBL" id="CAJOBO010001000">
    <property type="protein sequence ID" value="CAF4323571.1"/>
    <property type="molecule type" value="Genomic_DNA"/>
</dbReference>
<dbReference type="EMBL" id="CAJNYD010003595">
    <property type="protein sequence ID" value="CAF3522856.1"/>
    <property type="molecule type" value="Genomic_DNA"/>
</dbReference>
<dbReference type="FunFam" id="2.20.25.190:FF:000001">
    <property type="entry name" value="Transcription elongation factor 1 homolog"/>
    <property type="match status" value="1"/>
</dbReference>
<evidence type="ECO:0000256" key="7">
    <source>
        <dbReference type="ARBA" id="ARBA00022833"/>
    </source>
</evidence>
<dbReference type="GO" id="GO:0000993">
    <property type="term" value="F:RNA polymerase II complex binding"/>
    <property type="evidence" value="ECO:0007669"/>
    <property type="project" value="TreeGrafter"/>
</dbReference>
<dbReference type="Proteomes" id="UP000663873">
    <property type="component" value="Unassembled WGS sequence"/>
</dbReference>
<evidence type="ECO:0000256" key="9">
    <source>
        <dbReference type="ARBA" id="ARBA00023163"/>
    </source>
</evidence>
<evidence type="ECO:0000256" key="4">
    <source>
        <dbReference type="ARBA" id="ARBA00014973"/>
    </source>
</evidence>
<dbReference type="Gene3D" id="2.20.25.190">
    <property type="match status" value="1"/>
</dbReference>
<keyword evidence="9 11" id="KW-0804">Transcription</keyword>
<dbReference type="Proteomes" id="UP000663848">
    <property type="component" value="Unassembled WGS sequence"/>
</dbReference>
<evidence type="ECO:0000256" key="11">
    <source>
        <dbReference type="RuleBase" id="RU364033"/>
    </source>
</evidence>
<gene>
    <name evidence="14" type="ORF">FME351_LOCUS16758</name>
    <name evidence="13" type="ORF">GRG538_LOCUS102</name>
    <name evidence="16" type="ORF">HFQ381_LOCUS14981</name>
    <name evidence="15" type="ORF">LUA448_LOCUS26536</name>
    <name evidence="19" type="ORF">QYT958_LOCUS20099</name>
    <name evidence="12" type="ORF">TIS948_LOCUS7433</name>
    <name evidence="18" type="ORF">TSG867_LOCUS9941</name>
    <name evidence="17" type="ORF">UJA718_LOCUS15140</name>
</gene>
<organism evidence="16 20">
    <name type="scientific">Rotaria socialis</name>
    <dbReference type="NCBI Taxonomy" id="392032"/>
    <lineage>
        <taxon>Eukaryota</taxon>
        <taxon>Metazoa</taxon>
        <taxon>Spiralia</taxon>
        <taxon>Gnathifera</taxon>
        <taxon>Rotifera</taxon>
        <taxon>Eurotatoria</taxon>
        <taxon>Bdelloidea</taxon>
        <taxon>Philodinida</taxon>
        <taxon>Philodinidae</taxon>
        <taxon>Rotaria</taxon>
    </lineage>
</organism>
<evidence type="ECO:0000313" key="19">
    <source>
        <dbReference type="EMBL" id="CAF4738234.1"/>
    </source>
</evidence>
<evidence type="ECO:0000256" key="6">
    <source>
        <dbReference type="ARBA" id="ARBA00022771"/>
    </source>
</evidence>
<evidence type="ECO:0000256" key="8">
    <source>
        <dbReference type="ARBA" id="ARBA00023015"/>
    </source>
</evidence>
<evidence type="ECO:0000313" key="12">
    <source>
        <dbReference type="EMBL" id="CAF3110440.1"/>
    </source>
</evidence>
<evidence type="ECO:0000313" key="13">
    <source>
        <dbReference type="EMBL" id="CAF3295518.1"/>
    </source>
</evidence>
<keyword evidence="8 11" id="KW-0805">Transcription regulation</keyword>
<keyword evidence="10 11" id="KW-0539">Nucleus</keyword>
<dbReference type="PANTHER" id="PTHR20934">
    <property type="entry name" value="TRANSCRIPTION ELONGATION FACTOR 1 HOMOLOG"/>
    <property type="match status" value="1"/>
</dbReference>
<dbReference type="OrthoDB" id="445983at2759"/>
<dbReference type="EMBL" id="CAJOBR010003442">
    <property type="protein sequence ID" value="CAF4738234.1"/>
    <property type="molecule type" value="Genomic_DNA"/>
</dbReference>
<dbReference type="EMBL" id="CAJNYT010000005">
    <property type="protein sequence ID" value="CAF3295518.1"/>
    <property type="molecule type" value="Genomic_DNA"/>
</dbReference>
<dbReference type="EMBL" id="CAJOBQ010000446">
    <property type="protein sequence ID" value="CAF4356956.1"/>
    <property type="molecule type" value="Genomic_DNA"/>
</dbReference>
<dbReference type="Proteomes" id="UP000663872">
    <property type="component" value="Unassembled WGS sequence"/>
</dbReference>
<dbReference type="GO" id="GO:0006368">
    <property type="term" value="P:transcription elongation by RNA polymerase II"/>
    <property type="evidence" value="ECO:0007669"/>
    <property type="project" value="TreeGrafter"/>
</dbReference>
<dbReference type="Proteomes" id="UP000663833">
    <property type="component" value="Unassembled WGS sequence"/>
</dbReference>
<evidence type="ECO:0000256" key="10">
    <source>
        <dbReference type="ARBA" id="ARBA00023242"/>
    </source>
</evidence>
<comment type="similarity">
    <text evidence="3 11">Belongs to the ELOF1 family.</text>
</comment>
<evidence type="ECO:0000256" key="2">
    <source>
        <dbReference type="ARBA" id="ARBA00004123"/>
    </source>
</evidence>
<evidence type="ECO:0000313" key="18">
    <source>
        <dbReference type="EMBL" id="CAF4356956.1"/>
    </source>
</evidence>
<dbReference type="EMBL" id="CAJNYU010002054">
    <property type="protein sequence ID" value="CAF3500623.1"/>
    <property type="molecule type" value="Genomic_DNA"/>
</dbReference>
<evidence type="ECO:0000256" key="5">
    <source>
        <dbReference type="ARBA" id="ARBA00022723"/>
    </source>
</evidence>
<dbReference type="AlphaFoldDB" id="A0A820JCN5"/>
<keyword evidence="6 11" id="KW-0863">Zinc-finger</keyword>
<dbReference type="Pfam" id="PF05129">
    <property type="entry name" value="Zn_ribbon_Elf1"/>
    <property type="match status" value="1"/>
</dbReference>
<evidence type="ECO:0000313" key="16">
    <source>
        <dbReference type="EMBL" id="CAF4323571.1"/>
    </source>
</evidence>
<evidence type="ECO:0000313" key="20">
    <source>
        <dbReference type="Proteomes" id="UP000663851"/>
    </source>
</evidence>
<accession>A0A820JCN5</accession>
<dbReference type="Proteomes" id="UP000663851">
    <property type="component" value="Unassembled WGS sequence"/>
</dbReference>
<evidence type="ECO:0000313" key="17">
    <source>
        <dbReference type="EMBL" id="CAF4341059.1"/>
    </source>
</evidence>
<dbReference type="Proteomes" id="UP000663825">
    <property type="component" value="Unassembled WGS sequence"/>
</dbReference>
<dbReference type="PANTHER" id="PTHR20934:SF0">
    <property type="entry name" value="TRANSCRIPTION ELONGATION FACTOR 1 HOMOLOG"/>
    <property type="match status" value="1"/>
</dbReference>
<reference evidence="16" key="1">
    <citation type="submission" date="2021-02" db="EMBL/GenBank/DDBJ databases">
        <authorList>
            <person name="Nowell W R."/>
        </authorList>
    </citation>
    <scope>NUCLEOTIDE SEQUENCE</scope>
</reference>
<dbReference type="Proteomes" id="UP000663869">
    <property type="component" value="Unassembled WGS sequence"/>
</dbReference>
<evidence type="ECO:0000313" key="15">
    <source>
        <dbReference type="EMBL" id="CAF3522856.1"/>
    </source>
</evidence>
<keyword evidence="5 11" id="KW-0479">Metal-binding</keyword>
<keyword evidence="21" id="KW-1185">Reference proteome</keyword>